<keyword evidence="4 6" id="KW-0548">Nucleotidyltransferase</keyword>
<dbReference type="InterPro" id="IPR005835">
    <property type="entry name" value="NTP_transferase_dom"/>
</dbReference>
<dbReference type="Proteomes" id="UP001596105">
    <property type="component" value="Unassembled WGS sequence"/>
</dbReference>
<protein>
    <recommendedName>
        <fullName evidence="2 6">UTP--glucose-1-phosphate uridylyltransferase</fullName>
        <ecNumber evidence="2 6">2.7.7.9</ecNumber>
    </recommendedName>
    <alternativeName>
        <fullName evidence="6">UDP-glucose pyrophosphorylase</fullName>
    </alternativeName>
</protein>
<sequence length="290" mass="32543">MSRIKKAVIPAAGFGTRLLPATKAIPKEMLPIVDKPAIQYIVEEAIDAGIEEIIIVTSRNKQAIEDHFDRNHEIELFLYEQNKPQLLKLVKDIAHTKIQYVRQKQALGLGHAVWCARNFIGDEPFAVLLGDVISESCLKPLIQTYEETNSSIIAVQPVDWVNVSNYGVICGETLQNGLVKVDRLVEKPKVDPPSNLAIIGRYILEPEIFPILERLLPGDGGEIQLTDALQELIKQSDLHAFTFEGKTYDVGNKLGYLKATVELALGHETLQTHFAEYLQQIEWKRGEPLE</sequence>
<gene>
    <name evidence="8" type="primary">galU</name>
    <name evidence="8" type="ORF">ACFPPD_08925</name>
</gene>
<accession>A0ABW0LSF5</accession>
<dbReference type="EMBL" id="JBHSMH010000021">
    <property type="protein sequence ID" value="MFC5468845.1"/>
    <property type="molecule type" value="Genomic_DNA"/>
</dbReference>
<dbReference type="GO" id="GO:0003983">
    <property type="term" value="F:UTP:glucose-1-phosphate uridylyltransferase activity"/>
    <property type="evidence" value="ECO:0007669"/>
    <property type="project" value="UniProtKB-EC"/>
</dbReference>
<dbReference type="PANTHER" id="PTHR43197">
    <property type="entry name" value="UTP--GLUCOSE-1-PHOSPHATE URIDYLYLTRANSFERASE"/>
    <property type="match status" value="1"/>
</dbReference>
<evidence type="ECO:0000256" key="1">
    <source>
        <dbReference type="ARBA" id="ARBA00006890"/>
    </source>
</evidence>
<dbReference type="EC" id="2.7.7.9" evidence="2 6"/>
<dbReference type="Pfam" id="PF00483">
    <property type="entry name" value="NTP_transferase"/>
    <property type="match status" value="1"/>
</dbReference>
<evidence type="ECO:0000256" key="3">
    <source>
        <dbReference type="ARBA" id="ARBA00022679"/>
    </source>
</evidence>
<evidence type="ECO:0000256" key="4">
    <source>
        <dbReference type="ARBA" id="ARBA00022695"/>
    </source>
</evidence>
<name>A0ABW0LSF5_9BACL</name>
<evidence type="ECO:0000259" key="7">
    <source>
        <dbReference type="Pfam" id="PF00483"/>
    </source>
</evidence>
<dbReference type="CDD" id="cd02541">
    <property type="entry name" value="UGPase_prokaryotic"/>
    <property type="match status" value="1"/>
</dbReference>
<dbReference type="PANTHER" id="PTHR43197:SF1">
    <property type="entry name" value="UTP--GLUCOSE-1-PHOSPHATE URIDYLYLTRANSFERASE"/>
    <property type="match status" value="1"/>
</dbReference>
<reference evidence="9" key="1">
    <citation type="journal article" date="2019" name="Int. J. Syst. Evol. Microbiol.">
        <title>The Global Catalogue of Microorganisms (GCM) 10K type strain sequencing project: providing services to taxonomists for standard genome sequencing and annotation.</title>
        <authorList>
            <consortium name="The Broad Institute Genomics Platform"/>
            <consortium name="The Broad Institute Genome Sequencing Center for Infectious Disease"/>
            <person name="Wu L."/>
            <person name="Ma J."/>
        </authorList>
    </citation>
    <scope>NUCLEOTIDE SEQUENCE [LARGE SCALE GENOMIC DNA]</scope>
    <source>
        <strain evidence="9">CCUG 57113</strain>
    </source>
</reference>
<keyword evidence="3 6" id="KW-0808">Transferase</keyword>
<dbReference type="InterPro" id="IPR005771">
    <property type="entry name" value="GalU_uridylyltTrfase_bac/arc"/>
</dbReference>
<comment type="caution">
    <text evidence="8">The sequence shown here is derived from an EMBL/GenBank/DDBJ whole genome shotgun (WGS) entry which is preliminary data.</text>
</comment>
<evidence type="ECO:0000313" key="8">
    <source>
        <dbReference type="EMBL" id="MFC5468845.1"/>
    </source>
</evidence>
<comment type="similarity">
    <text evidence="1 6">Belongs to the UDPGP type 2 family.</text>
</comment>
<dbReference type="RefSeq" id="WP_209750260.1">
    <property type="nucleotide sequence ID" value="NZ_JBHSMH010000021.1"/>
</dbReference>
<dbReference type="InterPro" id="IPR029044">
    <property type="entry name" value="Nucleotide-diphossugar_trans"/>
</dbReference>
<proteinExistence type="inferred from homology"/>
<dbReference type="Gene3D" id="3.90.550.10">
    <property type="entry name" value="Spore Coat Polysaccharide Biosynthesis Protein SpsA, Chain A"/>
    <property type="match status" value="1"/>
</dbReference>
<keyword evidence="9" id="KW-1185">Reference proteome</keyword>
<feature type="domain" description="Nucleotidyl transferase" evidence="7">
    <location>
        <begin position="6"/>
        <end position="262"/>
    </location>
</feature>
<evidence type="ECO:0000313" key="9">
    <source>
        <dbReference type="Proteomes" id="UP001596105"/>
    </source>
</evidence>
<dbReference type="SUPFAM" id="SSF53448">
    <property type="entry name" value="Nucleotide-diphospho-sugar transferases"/>
    <property type="match status" value="1"/>
</dbReference>
<evidence type="ECO:0000256" key="6">
    <source>
        <dbReference type="RuleBase" id="RU361259"/>
    </source>
</evidence>
<evidence type="ECO:0000256" key="2">
    <source>
        <dbReference type="ARBA" id="ARBA00012415"/>
    </source>
</evidence>
<dbReference type="NCBIfam" id="TIGR01099">
    <property type="entry name" value="galU"/>
    <property type="match status" value="1"/>
</dbReference>
<organism evidence="8 9">
    <name type="scientific">Cohnella suwonensis</name>
    <dbReference type="NCBI Taxonomy" id="696072"/>
    <lineage>
        <taxon>Bacteria</taxon>
        <taxon>Bacillati</taxon>
        <taxon>Bacillota</taxon>
        <taxon>Bacilli</taxon>
        <taxon>Bacillales</taxon>
        <taxon>Paenibacillaceae</taxon>
        <taxon>Cohnella</taxon>
    </lineage>
</organism>
<comment type="catalytic activity">
    <reaction evidence="5 6">
        <text>alpha-D-glucose 1-phosphate + UTP + H(+) = UDP-alpha-D-glucose + diphosphate</text>
        <dbReference type="Rhea" id="RHEA:19889"/>
        <dbReference type="ChEBI" id="CHEBI:15378"/>
        <dbReference type="ChEBI" id="CHEBI:33019"/>
        <dbReference type="ChEBI" id="CHEBI:46398"/>
        <dbReference type="ChEBI" id="CHEBI:58601"/>
        <dbReference type="ChEBI" id="CHEBI:58885"/>
        <dbReference type="EC" id="2.7.7.9"/>
    </reaction>
</comment>
<evidence type="ECO:0000256" key="5">
    <source>
        <dbReference type="ARBA" id="ARBA00048128"/>
    </source>
</evidence>